<dbReference type="EMBL" id="CAJOBI010128821">
    <property type="protein sequence ID" value="CAF4714509.1"/>
    <property type="molecule type" value="Genomic_DNA"/>
</dbReference>
<proteinExistence type="predicted"/>
<evidence type="ECO:0000313" key="1">
    <source>
        <dbReference type="EMBL" id="CAF4714509.1"/>
    </source>
</evidence>
<protein>
    <submittedName>
        <fullName evidence="1">Uncharacterized protein</fullName>
    </submittedName>
</protein>
<dbReference type="Gene3D" id="2.60.120.650">
    <property type="entry name" value="Cupin"/>
    <property type="match status" value="1"/>
</dbReference>
<comment type="caution">
    <text evidence="1">The sequence shown here is derived from an EMBL/GenBank/DDBJ whole genome shotgun (WGS) entry which is preliminary data.</text>
</comment>
<reference evidence="1" key="1">
    <citation type="submission" date="2021-02" db="EMBL/GenBank/DDBJ databases">
        <authorList>
            <person name="Nowell W R."/>
        </authorList>
    </citation>
    <scope>NUCLEOTIDE SEQUENCE</scope>
</reference>
<dbReference type="Proteomes" id="UP000676336">
    <property type="component" value="Unassembled WGS sequence"/>
</dbReference>
<evidence type="ECO:0000313" key="2">
    <source>
        <dbReference type="Proteomes" id="UP000676336"/>
    </source>
</evidence>
<dbReference type="AlphaFoldDB" id="A0A8S3AJT6"/>
<feature type="non-terminal residue" evidence="1">
    <location>
        <position position="62"/>
    </location>
</feature>
<name>A0A8S3AJT6_9BILA</name>
<accession>A0A8S3AJT6</accession>
<organism evidence="1 2">
    <name type="scientific">Rotaria magnacalcarata</name>
    <dbReference type="NCBI Taxonomy" id="392030"/>
    <lineage>
        <taxon>Eukaryota</taxon>
        <taxon>Metazoa</taxon>
        <taxon>Spiralia</taxon>
        <taxon>Gnathifera</taxon>
        <taxon>Rotifera</taxon>
        <taxon>Eurotatoria</taxon>
        <taxon>Bdelloidea</taxon>
        <taxon>Philodinida</taxon>
        <taxon>Philodinidae</taxon>
        <taxon>Rotaria</taxon>
    </lineage>
</organism>
<sequence length="62" mass="7501">MKKTWQREPLLVQRKQSTYYNGLFSTGDIDDILRDNTLEYGENIDLTFYNPTTFKKERHNQE</sequence>
<gene>
    <name evidence="1" type="ORF">SMN809_LOCUS43587</name>
</gene>